<organism evidence="1 2">
    <name type="scientific">Balaenoptera physalus</name>
    <name type="common">Fin whale</name>
    <name type="synonym">Balaena physalus</name>
    <dbReference type="NCBI Taxonomy" id="9770"/>
    <lineage>
        <taxon>Eukaryota</taxon>
        <taxon>Metazoa</taxon>
        <taxon>Chordata</taxon>
        <taxon>Craniata</taxon>
        <taxon>Vertebrata</taxon>
        <taxon>Euteleostomi</taxon>
        <taxon>Mammalia</taxon>
        <taxon>Eutheria</taxon>
        <taxon>Laurasiatheria</taxon>
        <taxon>Artiodactyla</taxon>
        <taxon>Whippomorpha</taxon>
        <taxon>Cetacea</taxon>
        <taxon>Mysticeti</taxon>
        <taxon>Balaenopteridae</taxon>
        <taxon>Balaenoptera</taxon>
    </lineage>
</organism>
<gene>
    <name evidence="1" type="ORF">E2I00_010418</name>
</gene>
<evidence type="ECO:0000313" key="1">
    <source>
        <dbReference type="EMBL" id="KAB0398299.1"/>
    </source>
</evidence>
<dbReference type="Proteomes" id="UP000437017">
    <property type="component" value="Unassembled WGS sequence"/>
</dbReference>
<name>A0A643CDL9_BALPH</name>
<reference evidence="1 2" key="1">
    <citation type="journal article" date="2019" name="PLoS ONE">
        <title>Genomic analyses reveal an absence of contemporary introgressive admixture between fin whales and blue whales, despite known hybrids.</title>
        <authorList>
            <person name="Westbury M.V."/>
            <person name="Petersen B."/>
            <person name="Lorenzen E.D."/>
        </authorList>
    </citation>
    <scope>NUCLEOTIDE SEQUENCE [LARGE SCALE GENOMIC DNA]</scope>
    <source>
        <strain evidence="1">FinWhale-01</strain>
    </source>
</reference>
<proteinExistence type="predicted"/>
<keyword evidence="2" id="KW-1185">Reference proteome</keyword>
<dbReference type="EMBL" id="SGJD01001779">
    <property type="protein sequence ID" value="KAB0398299.1"/>
    <property type="molecule type" value="Genomic_DNA"/>
</dbReference>
<evidence type="ECO:0000313" key="2">
    <source>
        <dbReference type="Proteomes" id="UP000437017"/>
    </source>
</evidence>
<accession>A0A643CDL9</accession>
<dbReference type="AlphaFoldDB" id="A0A643CDL9"/>
<protein>
    <submittedName>
        <fullName evidence="1">Uncharacterized protein</fullName>
    </submittedName>
</protein>
<sequence>MRHLSCTRQWRKESGTCGWFPLSVSISELFLCIMKMLF</sequence>
<comment type="caution">
    <text evidence="1">The sequence shown here is derived from an EMBL/GenBank/DDBJ whole genome shotgun (WGS) entry which is preliminary data.</text>
</comment>